<dbReference type="AlphaFoldDB" id="A0A7W5BBP3"/>
<keyword evidence="15" id="KW-1185">Reference proteome</keyword>
<keyword evidence="6 13" id="KW-0732">Signal</keyword>
<keyword evidence="8" id="KW-0472">Membrane</keyword>
<evidence type="ECO:0000256" key="12">
    <source>
        <dbReference type="ARBA" id="ARBA00023288"/>
    </source>
</evidence>
<reference evidence="14 15" key="1">
    <citation type="submission" date="2020-08" db="EMBL/GenBank/DDBJ databases">
        <title>Genomic Encyclopedia of Type Strains, Phase III (KMG-III): the genomes of soil and plant-associated and newly described type strains.</title>
        <authorList>
            <person name="Whitman W."/>
        </authorList>
    </citation>
    <scope>NUCLEOTIDE SEQUENCE [LARGE SCALE GENOMIC DNA]</scope>
    <source>
        <strain evidence="14 15">CECT 8897</strain>
    </source>
</reference>
<dbReference type="InterPro" id="IPR029046">
    <property type="entry name" value="LolA/LolB/LppX"/>
</dbReference>
<keyword evidence="11" id="KW-0998">Cell outer membrane</keyword>
<dbReference type="PROSITE" id="PS51257">
    <property type="entry name" value="PROKAR_LIPOPROTEIN"/>
    <property type="match status" value="1"/>
</dbReference>
<evidence type="ECO:0000256" key="6">
    <source>
        <dbReference type="ARBA" id="ARBA00022729"/>
    </source>
</evidence>
<dbReference type="GO" id="GO:0015031">
    <property type="term" value="P:protein transport"/>
    <property type="evidence" value="ECO:0007669"/>
    <property type="project" value="UniProtKB-KW"/>
</dbReference>
<dbReference type="Proteomes" id="UP000541535">
    <property type="component" value="Unassembled WGS sequence"/>
</dbReference>
<gene>
    <name evidence="14" type="ORF">FHS03_003286</name>
</gene>
<evidence type="ECO:0000256" key="10">
    <source>
        <dbReference type="ARBA" id="ARBA00023186"/>
    </source>
</evidence>
<organism evidence="14 15">
    <name type="scientific">Pseudoduganella violacea</name>
    <dbReference type="NCBI Taxonomy" id="1715466"/>
    <lineage>
        <taxon>Bacteria</taxon>
        <taxon>Pseudomonadati</taxon>
        <taxon>Pseudomonadota</taxon>
        <taxon>Betaproteobacteria</taxon>
        <taxon>Burkholderiales</taxon>
        <taxon>Oxalobacteraceae</taxon>
        <taxon>Telluria group</taxon>
        <taxon>Pseudoduganella</taxon>
    </lineage>
</organism>
<comment type="caution">
    <text evidence="14">The sequence shown here is derived from an EMBL/GenBank/DDBJ whole genome shotgun (WGS) entry which is preliminary data.</text>
</comment>
<protein>
    <recommendedName>
        <fullName evidence="4">Outer-membrane lipoprotein LolB</fullName>
    </recommendedName>
</protein>
<dbReference type="EMBL" id="JACHXD010000009">
    <property type="protein sequence ID" value="MBB3120222.1"/>
    <property type="molecule type" value="Genomic_DNA"/>
</dbReference>
<dbReference type="CDD" id="cd16326">
    <property type="entry name" value="LolB"/>
    <property type="match status" value="1"/>
</dbReference>
<evidence type="ECO:0000313" key="15">
    <source>
        <dbReference type="Proteomes" id="UP000541535"/>
    </source>
</evidence>
<evidence type="ECO:0000256" key="2">
    <source>
        <dbReference type="ARBA" id="ARBA00009696"/>
    </source>
</evidence>
<accession>A0A7W5BBP3</accession>
<dbReference type="Gene3D" id="2.50.20.10">
    <property type="entry name" value="Lipoprotein localisation LolA/LolB/LppX"/>
    <property type="match status" value="1"/>
</dbReference>
<comment type="subunit">
    <text evidence="3">Monomer.</text>
</comment>
<proteinExistence type="inferred from homology"/>
<dbReference type="SUPFAM" id="SSF89392">
    <property type="entry name" value="Prokaryotic lipoproteins and lipoprotein localization factors"/>
    <property type="match status" value="1"/>
</dbReference>
<feature type="signal peptide" evidence="13">
    <location>
        <begin position="1"/>
        <end position="25"/>
    </location>
</feature>
<evidence type="ECO:0000256" key="9">
    <source>
        <dbReference type="ARBA" id="ARBA00023139"/>
    </source>
</evidence>
<dbReference type="RefSeq" id="WP_183441980.1">
    <property type="nucleotide sequence ID" value="NZ_JACHXD010000009.1"/>
</dbReference>
<dbReference type="InterPro" id="IPR004565">
    <property type="entry name" value="OM_lipoprot_LolB"/>
</dbReference>
<name>A0A7W5BBP3_9BURK</name>
<evidence type="ECO:0000256" key="5">
    <source>
        <dbReference type="ARBA" id="ARBA00022448"/>
    </source>
</evidence>
<keyword evidence="7" id="KW-0653">Protein transport</keyword>
<evidence type="ECO:0000256" key="8">
    <source>
        <dbReference type="ARBA" id="ARBA00023136"/>
    </source>
</evidence>
<evidence type="ECO:0000256" key="1">
    <source>
        <dbReference type="ARBA" id="ARBA00004459"/>
    </source>
</evidence>
<evidence type="ECO:0000256" key="4">
    <source>
        <dbReference type="ARBA" id="ARBA00016202"/>
    </source>
</evidence>
<dbReference type="GO" id="GO:0009279">
    <property type="term" value="C:cell outer membrane"/>
    <property type="evidence" value="ECO:0007669"/>
    <property type="project" value="UniProtKB-SubCell"/>
</dbReference>
<keyword evidence="9" id="KW-0564">Palmitate</keyword>
<keyword evidence="5" id="KW-0813">Transport</keyword>
<evidence type="ECO:0000313" key="14">
    <source>
        <dbReference type="EMBL" id="MBB3120222.1"/>
    </source>
</evidence>
<comment type="similarity">
    <text evidence="2">Belongs to the LolB family.</text>
</comment>
<keyword evidence="10" id="KW-0143">Chaperone</keyword>
<evidence type="ECO:0000256" key="11">
    <source>
        <dbReference type="ARBA" id="ARBA00023237"/>
    </source>
</evidence>
<sequence length="200" mass="21200">MPHTRAALAACAAAAMLALAGCATAPGGPLSSVHVAPFSEAQELRGSMSANFTRDGNRESVTGNFEWRQSAARTDITLSSPIGQTIAVIAVTPEGATLNDGKNPPRSARDINQLSREALGWPLPVAGLRDWLQGHAIGADGKPFAASPAVNTIQTKDGWQLSYVTWQEGSVPPKPKRIDVERRTGEAIDDISIRIVIRPE</sequence>
<dbReference type="Pfam" id="PF03550">
    <property type="entry name" value="LolB"/>
    <property type="match status" value="1"/>
</dbReference>
<feature type="chain" id="PRO_5031496499" description="Outer-membrane lipoprotein LolB" evidence="13">
    <location>
        <begin position="26"/>
        <end position="200"/>
    </location>
</feature>
<evidence type="ECO:0000256" key="7">
    <source>
        <dbReference type="ARBA" id="ARBA00022927"/>
    </source>
</evidence>
<keyword evidence="12 14" id="KW-0449">Lipoprotein</keyword>
<evidence type="ECO:0000256" key="13">
    <source>
        <dbReference type="SAM" id="SignalP"/>
    </source>
</evidence>
<comment type="subcellular location">
    <subcellularLocation>
        <location evidence="1">Cell outer membrane</location>
        <topology evidence="1">Lipid-anchor</topology>
    </subcellularLocation>
</comment>
<evidence type="ECO:0000256" key="3">
    <source>
        <dbReference type="ARBA" id="ARBA00011245"/>
    </source>
</evidence>